<evidence type="ECO:0000256" key="5">
    <source>
        <dbReference type="ARBA" id="ARBA00023136"/>
    </source>
</evidence>
<proteinExistence type="predicted"/>
<keyword evidence="2" id="KW-1003">Cell membrane</keyword>
<dbReference type="Pfam" id="PF02588">
    <property type="entry name" value="YitT_membrane"/>
    <property type="match status" value="1"/>
</dbReference>
<gene>
    <name evidence="7" type="ORF">CLV78_101652</name>
</gene>
<evidence type="ECO:0000256" key="4">
    <source>
        <dbReference type="ARBA" id="ARBA00022989"/>
    </source>
</evidence>
<feature type="transmembrane region" description="Helical" evidence="6">
    <location>
        <begin position="115"/>
        <end position="133"/>
    </location>
</feature>
<accession>A0A2T0RZS5</accession>
<comment type="caution">
    <text evidence="7">The sequence shown here is derived from an EMBL/GenBank/DDBJ whole genome shotgun (WGS) entry which is preliminary data.</text>
</comment>
<evidence type="ECO:0000313" key="8">
    <source>
        <dbReference type="Proteomes" id="UP000239480"/>
    </source>
</evidence>
<keyword evidence="5 6" id="KW-0472">Membrane</keyword>
<evidence type="ECO:0000256" key="1">
    <source>
        <dbReference type="ARBA" id="ARBA00004651"/>
    </source>
</evidence>
<feature type="transmembrane region" description="Helical" evidence="6">
    <location>
        <begin position="180"/>
        <end position="197"/>
    </location>
</feature>
<evidence type="ECO:0000313" key="7">
    <source>
        <dbReference type="EMBL" id="PRY26553.1"/>
    </source>
</evidence>
<keyword evidence="3 6" id="KW-0812">Transmembrane</keyword>
<dbReference type="GO" id="GO:0005886">
    <property type="term" value="C:plasma membrane"/>
    <property type="evidence" value="ECO:0007669"/>
    <property type="project" value="UniProtKB-SubCell"/>
</dbReference>
<feature type="transmembrane region" description="Helical" evidence="6">
    <location>
        <begin position="153"/>
        <end position="174"/>
    </location>
</feature>
<dbReference type="AlphaFoldDB" id="A0A2T0RZS5"/>
<reference evidence="7 8" key="1">
    <citation type="submission" date="2018-03" db="EMBL/GenBank/DDBJ databases">
        <title>Genomic Encyclopedia of Archaeal and Bacterial Type Strains, Phase II (KMG-II): from individual species to whole genera.</title>
        <authorList>
            <person name="Goeker M."/>
        </authorList>
    </citation>
    <scope>NUCLEOTIDE SEQUENCE [LARGE SCALE GENOMIC DNA]</scope>
    <source>
        <strain evidence="7 8">DSM 29328</strain>
    </source>
</reference>
<evidence type="ECO:0000256" key="3">
    <source>
        <dbReference type="ARBA" id="ARBA00022692"/>
    </source>
</evidence>
<evidence type="ECO:0000256" key="6">
    <source>
        <dbReference type="SAM" id="Phobius"/>
    </source>
</evidence>
<dbReference type="InterPro" id="IPR003740">
    <property type="entry name" value="YitT"/>
</dbReference>
<organism evidence="7 8">
    <name type="scientific">Aliiruegeria haliotis</name>
    <dbReference type="NCBI Taxonomy" id="1280846"/>
    <lineage>
        <taxon>Bacteria</taxon>
        <taxon>Pseudomonadati</taxon>
        <taxon>Pseudomonadota</taxon>
        <taxon>Alphaproteobacteria</taxon>
        <taxon>Rhodobacterales</taxon>
        <taxon>Roseobacteraceae</taxon>
        <taxon>Aliiruegeria</taxon>
    </lineage>
</organism>
<keyword evidence="8" id="KW-1185">Reference proteome</keyword>
<dbReference type="InterPro" id="IPR051461">
    <property type="entry name" value="UPF0750_membrane"/>
</dbReference>
<feature type="transmembrane region" description="Helical" evidence="6">
    <location>
        <begin position="85"/>
        <end position="103"/>
    </location>
</feature>
<dbReference type="OrthoDB" id="3296441at2"/>
<keyword evidence="4 6" id="KW-1133">Transmembrane helix</keyword>
<dbReference type="PANTHER" id="PTHR33545">
    <property type="entry name" value="UPF0750 MEMBRANE PROTEIN YITT-RELATED"/>
    <property type="match status" value="1"/>
</dbReference>
<sequence>MTESHTESPANINHSRIEDLQGLSMGVFFCGLGLVFLTHLGFLTGQTAGLALIISYLSGWSFGPVFFVINLPFYWLAWTRMGASFTFRSLCCVTALSLLVEWLPANLALAEITPWLGMVVFGALTGTGLLILFRHKGSLGGLGVTALFLQDRFGFRAGYVQLIFDAVLFTAAFFLFPASVVAYSLLGAVVLNIVIAFNHRRDRYVAT</sequence>
<comment type="subcellular location">
    <subcellularLocation>
        <location evidence="1">Cell membrane</location>
        <topology evidence="1">Multi-pass membrane protein</topology>
    </subcellularLocation>
</comment>
<dbReference type="EMBL" id="PVTD01000001">
    <property type="protein sequence ID" value="PRY26553.1"/>
    <property type="molecule type" value="Genomic_DNA"/>
</dbReference>
<feature type="transmembrane region" description="Helical" evidence="6">
    <location>
        <begin position="20"/>
        <end position="42"/>
    </location>
</feature>
<dbReference type="PANTHER" id="PTHR33545:SF5">
    <property type="entry name" value="UPF0750 MEMBRANE PROTEIN YITT"/>
    <property type="match status" value="1"/>
</dbReference>
<feature type="transmembrane region" description="Helical" evidence="6">
    <location>
        <begin position="48"/>
        <end position="73"/>
    </location>
</feature>
<protein>
    <submittedName>
        <fullName evidence="7">Putative 5xTM membrane YitT family protein</fullName>
    </submittedName>
</protein>
<name>A0A2T0RZS5_9RHOB</name>
<evidence type="ECO:0000256" key="2">
    <source>
        <dbReference type="ARBA" id="ARBA00022475"/>
    </source>
</evidence>
<dbReference type="RefSeq" id="WP_106203301.1">
    <property type="nucleotide sequence ID" value="NZ_PVTD01000001.1"/>
</dbReference>
<dbReference type="Proteomes" id="UP000239480">
    <property type="component" value="Unassembled WGS sequence"/>
</dbReference>